<comment type="subcellular location">
    <subcellularLocation>
        <location evidence="1 11">Cell outer membrane</location>
        <topology evidence="1 11">Multi-pass membrane protein</topology>
    </subcellularLocation>
</comment>
<dbReference type="SUPFAM" id="SSF56935">
    <property type="entry name" value="Porins"/>
    <property type="match status" value="1"/>
</dbReference>
<evidence type="ECO:0000313" key="15">
    <source>
        <dbReference type="Proteomes" id="UP000318681"/>
    </source>
</evidence>
<keyword evidence="6" id="KW-0408">Iron</keyword>
<evidence type="ECO:0000256" key="2">
    <source>
        <dbReference type="ARBA" id="ARBA00022448"/>
    </source>
</evidence>
<reference evidence="14 15" key="1">
    <citation type="submission" date="2019-07" db="EMBL/GenBank/DDBJ databases">
        <title>Sphingomonas solaris sp. nov., isolated from a solar panel from Boston, Massachusetts.</title>
        <authorList>
            <person name="Tanner K."/>
            <person name="Pascual J."/>
            <person name="Mancuso C."/>
            <person name="Pereto J."/>
            <person name="Khalil A."/>
            <person name="Vilanova C."/>
        </authorList>
    </citation>
    <scope>NUCLEOTIDE SEQUENCE [LARGE SCALE GENOMIC DNA]</scope>
    <source>
        <strain evidence="14 15">R4DWN</strain>
    </source>
</reference>
<evidence type="ECO:0000259" key="13">
    <source>
        <dbReference type="Pfam" id="PF07715"/>
    </source>
</evidence>
<evidence type="ECO:0000256" key="8">
    <source>
        <dbReference type="ARBA" id="ARBA00023077"/>
    </source>
</evidence>
<keyword evidence="8" id="KW-0798">TonB box</keyword>
<keyword evidence="2 11" id="KW-0813">Transport</keyword>
<evidence type="ECO:0000256" key="1">
    <source>
        <dbReference type="ARBA" id="ARBA00004571"/>
    </source>
</evidence>
<dbReference type="Proteomes" id="UP000318681">
    <property type="component" value="Unassembled WGS sequence"/>
</dbReference>
<dbReference type="PROSITE" id="PS52016">
    <property type="entry name" value="TONB_DEPENDENT_REC_3"/>
    <property type="match status" value="1"/>
</dbReference>
<dbReference type="OrthoDB" id="7176070at2"/>
<evidence type="ECO:0000256" key="11">
    <source>
        <dbReference type="PROSITE-ProRule" id="PRU01360"/>
    </source>
</evidence>
<dbReference type="Gene3D" id="2.40.170.20">
    <property type="entry name" value="TonB-dependent receptor, beta-barrel domain"/>
    <property type="match status" value="1"/>
</dbReference>
<dbReference type="InterPro" id="IPR036942">
    <property type="entry name" value="Beta-barrel_TonB_sf"/>
</dbReference>
<dbReference type="InterPro" id="IPR039426">
    <property type="entry name" value="TonB-dep_rcpt-like"/>
</dbReference>
<keyword evidence="4" id="KW-0410">Iron transport</keyword>
<sequence length="875" mass="93515">MKALSHRLSRSQALKAGCLASVAMLSLSASGAAFAQVAEAPVAGAPGDTADVAAANTEQQNSANASDSGEILVTARREAENLQDVPVSIQVVTGDRLQKLAITSVEEVSKLAPGLTLVNAGSSTSVTLRGVTWQPGSGTPATPIYFNEVPFDPGNTIVSLFDVGQIEVLRGPQGTTRGAPSISGAVTISTRKPDLDEFGGYIQGLYGQGDHTDFQGAINVPVIKDVLAFRFAANIEDSDATRIYSVQPGAPDPKLRDRTYRATVLFKPTDTLSLQAMYQRRKTLSLLYSQVAGPGSPGRAAVRGFSPLQPAGFNGPALDANDRRSVQDLPSNLPQHLDLLTVNASWEVAGHTLSYNYGRQFNRSGPNFNATDTLNALPGFETGTIPDATPGGVPLFRTHEIRISSLQDENRPFEYDIGWFSRRSGTTGTFTNFNSPTYLTGAFGNPILDGPGAVTTPNPRYVLNSSTNINISQVFDSFYGNLKFHIDERTELTGGVAILRDRTAVSQDIRTFAAFQAVVDPRLPSRLACPAVAPGAIASPVYTSGVVCEVPIPDGFRNARQADNNKNTDSIYNISLSHKFTDDFLAYATHGTSFRTGFPAVNNFGLPNSLVSPDPETAKSYEIGAKAEFGRRLRISAAIFQLDYKGQLTTFEGVPFFSSTSLRVARTNLAFFRNVDARVRGAEVEIAARPIDGLSLGANFSYSKIKSQGGAGPCDNGTVTAANPNGDLSTANPVDFCPIAKGVVLNTQAPFQATFNGGYEVAVTDYLGGYVRFNVSYQGKNPNFGNFPTTVGATRTFRKVGDYAIVDLFAGLTGDKSGWEIGAYAKNVFDKVVEQSRLRAVNVYPNFAAATGYDVVRTTRPREIGVTARYAFGSK</sequence>
<dbReference type="Pfam" id="PF07715">
    <property type="entry name" value="Plug"/>
    <property type="match status" value="1"/>
</dbReference>
<feature type="signal peptide" evidence="12">
    <location>
        <begin position="1"/>
        <end position="35"/>
    </location>
</feature>
<evidence type="ECO:0000256" key="6">
    <source>
        <dbReference type="ARBA" id="ARBA00023004"/>
    </source>
</evidence>
<evidence type="ECO:0000256" key="4">
    <source>
        <dbReference type="ARBA" id="ARBA00022496"/>
    </source>
</evidence>
<evidence type="ECO:0000313" key="14">
    <source>
        <dbReference type="EMBL" id="TVV74759.1"/>
    </source>
</evidence>
<accession>A0A558R5V1</accession>
<evidence type="ECO:0000256" key="9">
    <source>
        <dbReference type="ARBA" id="ARBA00023136"/>
    </source>
</evidence>
<keyword evidence="5 11" id="KW-0812">Transmembrane</keyword>
<evidence type="ECO:0000256" key="7">
    <source>
        <dbReference type="ARBA" id="ARBA00023065"/>
    </source>
</evidence>
<proteinExistence type="inferred from homology"/>
<dbReference type="PANTHER" id="PTHR32552">
    <property type="entry name" value="FERRICHROME IRON RECEPTOR-RELATED"/>
    <property type="match status" value="1"/>
</dbReference>
<evidence type="ECO:0000256" key="12">
    <source>
        <dbReference type="SAM" id="SignalP"/>
    </source>
</evidence>
<dbReference type="PANTHER" id="PTHR32552:SF81">
    <property type="entry name" value="TONB-DEPENDENT OUTER MEMBRANE RECEPTOR"/>
    <property type="match status" value="1"/>
</dbReference>
<keyword evidence="10 11" id="KW-0998">Cell outer membrane</keyword>
<protein>
    <recommendedName>
        <fullName evidence="13">TonB-dependent receptor plug domain-containing protein</fullName>
    </recommendedName>
</protein>
<keyword evidence="12" id="KW-0732">Signal</keyword>
<dbReference type="AlphaFoldDB" id="A0A558R5V1"/>
<evidence type="ECO:0000256" key="10">
    <source>
        <dbReference type="ARBA" id="ARBA00023237"/>
    </source>
</evidence>
<name>A0A558R5V1_9SPHN</name>
<dbReference type="EMBL" id="VNIM01000028">
    <property type="protein sequence ID" value="TVV74759.1"/>
    <property type="molecule type" value="Genomic_DNA"/>
</dbReference>
<evidence type="ECO:0000256" key="3">
    <source>
        <dbReference type="ARBA" id="ARBA00022452"/>
    </source>
</evidence>
<evidence type="ECO:0000256" key="5">
    <source>
        <dbReference type="ARBA" id="ARBA00022692"/>
    </source>
</evidence>
<feature type="chain" id="PRO_5021999166" description="TonB-dependent receptor plug domain-containing protein" evidence="12">
    <location>
        <begin position="36"/>
        <end position="875"/>
    </location>
</feature>
<keyword evidence="3 11" id="KW-1134">Transmembrane beta strand</keyword>
<organism evidence="14 15">
    <name type="scientific">Alterirhizorhabdus solaris</name>
    <dbReference type="NCBI Taxonomy" id="2529389"/>
    <lineage>
        <taxon>Bacteria</taxon>
        <taxon>Pseudomonadati</taxon>
        <taxon>Pseudomonadota</taxon>
        <taxon>Alphaproteobacteria</taxon>
        <taxon>Sphingomonadales</taxon>
        <taxon>Rhizorhabdaceae</taxon>
        <taxon>Alterirhizorhabdus</taxon>
    </lineage>
</organism>
<comment type="caution">
    <text evidence="14">The sequence shown here is derived from an EMBL/GenBank/DDBJ whole genome shotgun (WGS) entry which is preliminary data.</text>
</comment>
<dbReference type="RefSeq" id="WP_145150219.1">
    <property type="nucleotide sequence ID" value="NZ_VNIM01000028.1"/>
</dbReference>
<dbReference type="GO" id="GO:0006826">
    <property type="term" value="P:iron ion transport"/>
    <property type="evidence" value="ECO:0007669"/>
    <property type="project" value="UniProtKB-KW"/>
</dbReference>
<keyword evidence="15" id="KW-1185">Reference proteome</keyword>
<feature type="domain" description="TonB-dependent receptor plug" evidence="13">
    <location>
        <begin position="82"/>
        <end position="185"/>
    </location>
</feature>
<comment type="similarity">
    <text evidence="11">Belongs to the TonB-dependent receptor family.</text>
</comment>
<gene>
    <name evidence="14" type="ORF">FOY91_08895</name>
</gene>
<dbReference type="InterPro" id="IPR012910">
    <property type="entry name" value="Plug_dom"/>
</dbReference>
<keyword evidence="9 11" id="KW-0472">Membrane</keyword>
<keyword evidence="7" id="KW-0406">Ion transport</keyword>
<dbReference type="GO" id="GO:0009279">
    <property type="term" value="C:cell outer membrane"/>
    <property type="evidence" value="ECO:0007669"/>
    <property type="project" value="UniProtKB-SubCell"/>
</dbReference>